<dbReference type="PIRSF" id="PIRSF000709">
    <property type="entry name" value="6PFK_2-Ptase"/>
    <property type="match status" value="1"/>
</dbReference>
<accession>A0A9D4V141</accession>
<keyword evidence="2" id="KW-1185">Reference proteome</keyword>
<dbReference type="Pfam" id="PF00300">
    <property type="entry name" value="His_Phos_1"/>
    <property type="match status" value="1"/>
</dbReference>
<evidence type="ECO:0000313" key="2">
    <source>
        <dbReference type="Proteomes" id="UP000886520"/>
    </source>
</evidence>
<evidence type="ECO:0000313" key="1">
    <source>
        <dbReference type="EMBL" id="KAI5077510.1"/>
    </source>
</evidence>
<proteinExistence type="predicted"/>
<dbReference type="CDD" id="cd07067">
    <property type="entry name" value="HP_PGM_like"/>
    <property type="match status" value="1"/>
</dbReference>
<protein>
    <recommendedName>
        <fullName evidence="3">Histidine phosphatase family protein</fullName>
    </recommendedName>
</protein>
<sequence length="158" mass="17640">MELKNKYWILRHGRSKPNERGLIVSHLSNGVLEEHGLSAVGINQAQEAGRLFLKETLAMGLGTNKVRIYCSPFSRTIDTATAVAEVVQLDPSQIKCVEHLRERYFGPALELKSHEHYPEIWALDEHNSLVGPIGGESVADVAVRLTRVIRQIETECQG</sequence>
<organism evidence="1 2">
    <name type="scientific">Adiantum capillus-veneris</name>
    <name type="common">Maidenhair fern</name>
    <dbReference type="NCBI Taxonomy" id="13818"/>
    <lineage>
        <taxon>Eukaryota</taxon>
        <taxon>Viridiplantae</taxon>
        <taxon>Streptophyta</taxon>
        <taxon>Embryophyta</taxon>
        <taxon>Tracheophyta</taxon>
        <taxon>Polypodiopsida</taxon>
        <taxon>Polypodiidae</taxon>
        <taxon>Polypodiales</taxon>
        <taxon>Pteridineae</taxon>
        <taxon>Pteridaceae</taxon>
        <taxon>Vittarioideae</taxon>
        <taxon>Adiantum</taxon>
    </lineage>
</organism>
<dbReference type="InterPro" id="IPR029033">
    <property type="entry name" value="His_PPase_superfam"/>
</dbReference>
<dbReference type="Gene3D" id="3.40.50.1240">
    <property type="entry name" value="Phosphoglycerate mutase-like"/>
    <property type="match status" value="1"/>
</dbReference>
<dbReference type="OrthoDB" id="354304at2759"/>
<evidence type="ECO:0008006" key="3">
    <source>
        <dbReference type="Google" id="ProtNLM"/>
    </source>
</evidence>
<dbReference type="SUPFAM" id="SSF53254">
    <property type="entry name" value="Phosphoglycerate mutase-like"/>
    <property type="match status" value="1"/>
</dbReference>
<dbReference type="InterPro" id="IPR013078">
    <property type="entry name" value="His_Pase_superF_clade-1"/>
</dbReference>
<dbReference type="EMBL" id="JABFUD020000007">
    <property type="protein sequence ID" value="KAI5077510.1"/>
    <property type="molecule type" value="Genomic_DNA"/>
</dbReference>
<name>A0A9D4V141_ADICA</name>
<gene>
    <name evidence="1" type="ORF">GOP47_0007334</name>
</gene>
<dbReference type="PANTHER" id="PTHR47821:SF2">
    <property type="entry name" value="PHOSPHOGLYCERATE MUTASE FAMILY PROTEIN"/>
    <property type="match status" value="1"/>
</dbReference>
<dbReference type="AlphaFoldDB" id="A0A9D4V141"/>
<comment type="caution">
    <text evidence="1">The sequence shown here is derived from an EMBL/GenBank/DDBJ whole genome shotgun (WGS) entry which is preliminary data.</text>
</comment>
<reference evidence="1" key="1">
    <citation type="submission" date="2021-01" db="EMBL/GenBank/DDBJ databases">
        <title>Adiantum capillus-veneris genome.</title>
        <authorList>
            <person name="Fang Y."/>
            <person name="Liao Q."/>
        </authorList>
    </citation>
    <scope>NUCLEOTIDE SEQUENCE</scope>
    <source>
        <strain evidence="1">H3</strain>
        <tissue evidence="1">Leaf</tissue>
    </source>
</reference>
<dbReference type="PANTHER" id="PTHR47821">
    <property type="entry name" value="PHOSPHOGLYCERATE MUTASE FAMILY PROTEIN"/>
    <property type="match status" value="1"/>
</dbReference>
<dbReference type="Proteomes" id="UP000886520">
    <property type="component" value="Chromosome 7"/>
</dbReference>